<evidence type="ECO:0000256" key="4">
    <source>
        <dbReference type="ARBA" id="ARBA00023136"/>
    </source>
</evidence>
<evidence type="ECO:0000259" key="5">
    <source>
        <dbReference type="Pfam" id="PF23727"/>
    </source>
</evidence>
<dbReference type="InterPro" id="IPR045232">
    <property type="entry name" value="FAM234"/>
</dbReference>
<comment type="subcellular location">
    <subcellularLocation>
        <location evidence="1">Membrane</location>
        <topology evidence="1">Single-pass membrane protein</topology>
    </subcellularLocation>
</comment>
<keyword evidence="2" id="KW-0812">Transmembrane</keyword>
<dbReference type="Gene3D" id="2.130.10.10">
    <property type="entry name" value="YVTN repeat-like/Quinoprotein amine dehydrogenase"/>
    <property type="match status" value="1"/>
</dbReference>
<feature type="domain" description="FAM234A/B beta-propeller" evidence="5">
    <location>
        <begin position="128"/>
        <end position="510"/>
    </location>
</feature>
<dbReference type="GO" id="GO:0016020">
    <property type="term" value="C:membrane"/>
    <property type="evidence" value="ECO:0007669"/>
    <property type="project" value="UniProtKB-SubCell"/>
</dbReference>
<sequence>MSVKDSFDDDEVSDDIEDEVFIRDGRKGFKLDEEMGVKRPLMAPRRKFKSPSYFAETGKRTYYRRYCAPYCYGLVAVGVILGSLMGATLFVNLFPSPLLYKLRLWSMENRMVLPSIVPCIDYTKEMIWHSSFNKLKSEAALVMVDLNHDDVDDVVVGFSTNCFYYVGVTSSSGNCDEWADAKEVCGGGALALDGKHGNLLWRYWTRQDILFVDCSANLNADSTKDCLISGKGGVLCTVDGKTGTLIWELTKSTIPNLIDIYSAQYISDLDGDGFNEILMAHTSDQSGHLIILSGRGGELIGQLHAPDKEGLFTAPRVMVTKDGSYSVIFATGAFDSPGAIYSVPLTSIAKSLPMIDSGIYKIWQGPMGVSSGFVVADMTGDGYDDVIVTTGSNLMVLNSDNFTVHWNVSSYRGADATQKLQISVGPSLAYYDGDYIPDLLVTHSVGSSFPTYYYSQTWVASGKNGEQLLLEPLMGSSDMNAPGISISFTGDGNDMFLFWMSSCNVPATQMKMSYSFVKGSSIQDKTNADLCKLRFNKTLELQLFALNQHIEPPGFQLYSSRIYWDIEHNNSRVPTYKDVKRPTLEWSEGGSEPFNQVTIKRPSFLPYPPKGADENMDAFPQYSEMQVENSRDVFPINVNLGDSALDYSMQEPPLRGMKMESVLDGRNERRTLRSAQDEGPRTLPRASATATLTKPMGTSGIDVVFATHWETPAANVRVVTATEELCIKNRMEAAKIANELDDLNVEIVEETAARECLPQYNDEDSDAGQLTVYRFGLKCQCSNLRAGEVCSQPLPITHQSFSHRATELRFDVDVSSHSFNQ</sequence>
<name>A0A6A4IVH1_APOLU</name>
<dbReference type="AlphaFoldDB" id="A0A6A4IVH1"/>
<keyword evidence="7" id="KW-1185">Reference proteome</keyword>
<dbReference type="InterPro" id="IPR028994">
    <property type="entry name" value="Integrin_alpha_N"/>
</dbReference>
<dbReference type="InterPro" id="IPR015943">
    <property type="entry name" value="WD40/YVTN_repeat-like_dom_sf"/>
</dbReference>
<dbReference type="InterPro" id="IPR055409">
    <property type="entry name" value="Beta-prop_FAM234A_B"/>
</dbReference>
<dbReference type="OrthoDB" id="567787at2759"/>
<dbReference type="PANTHER" id="PTHR21419">
    <property type="match status" value="1"/>
</dbReference>
<keyword evidence="3" id="KW-1133">Transmembrane helix</keyword>
<protein>
    <recommendedName>
        <fullName evidence="5">FAM234A/B beta-propeller domain-containing protein</fullName>
    </recommendedName>
</protein>
<evidence type="ECO:0000313" key="6">
    <source>
        <dbReference type="EMBL" id="KAF6215091.1"/>
    </source>
</evidence>
<dbReference type="SUPFAM" id="SSF69318">
    <property type="entry name" value="Integrin alpha N-terminal domain"/>
    <property type="match status" value="1"/>
</dbReference>
<gene>
    <name evidence="6" type="ORF">GE061_009840</name>
</gene>
<evidence type="ECO:0000313" key="7">
    <source>
        <dbReference type="Proteomes" id="UP000466442"/>
    </source>
</evidence>
<evidence type="ECO:0000256" key="2">
    <source>
        <dbReference type="ARBA" id="ARBA00022692"/>
    </source>
</evidence>
<organism evidence="6 7">
    <name type="scientific">Apolygus lucorum</name>
    <name type="common">Small green plant bug</name>
    <name type="synonym">Lygocoris lucorum</name>
    <dbReference type="NCBI Taxonomy" id="248454"/>
    <lineage>
        <taxon>Eukaryota</taxon>
        <taxon>Metazoa</taxon>
        <taxon>Ecdysozoa</taxon>
        <taxon>Arthropoda</taxon>
        <taxon>Hexapoda</taxon>
        <taxon>Insecta</taxon>
        <taxon>Pterygota</taxon>
        <taxon>Neoptera</taxon>
        <taxon>Paraneoptera</taxon>
        <taxon>Hemiptera</taxon>
        <taxon>Heteroptera</taxon>
        <taxon>Panheteroptera</taxon>
        <taxon>Cimicomorpha</taxon>
        <taxon>Miridae</taxon>
        <taxon>Mirini</taxon>
        <taxon>Apolygus</taxon>
    </lineage>
</organism>
<proteinExistence type="predicted"/>
<dbReference type="PANTHER" id="PTHR21419:SF30">
    <property type="entry name" value="IG-LIKE DOMAIN-CONTAINING PROTEIN"/>
    <property type="match status" value="1"/>
</dbReference>
<comment type="caution">
    <text evidence="6">The sequence shown here is derived from an EMBL/GenBank/DDBJ whole genome shotgun (WGS) entry which is preliminary data.</text>
</comment>
<accession>A0A6A4IVH1</accession>
<dbReference type="EMBL" id="WIXP02000002">
    <property type="protein sequence ID" value="KAF6215091.1"/>
    <property type="molecule type" value="Genomic_DNA"/>
</dbReference>
<evidence type="ECO:0000256" key="3">
    <source>
        <dbReference type="ARBA" id="ARBA00022989"/>
    </source>
</evidence>
<reference evidence="6" key="1">
    <citation type="journal article" date="2021" name="Mol. Ecol. Resour.">
        <title>Apolygus lucorum genome provides insights into omnivorousness and mesophyll feeding.</title>
        <authorList>
            <person name="Liu Y."/>
            <person name="Liu H."/>
            <person name="Wang H."/>
            <person name="Huang T."/>
            <person name="Liu B."/>
            <person name="Yang B."/>
            <person name="Yin L."/>
            <person name="Li B."/>
            <person name="Zhang Y."/>
            <person name="Zhang S."/>
            <person name="Jiang F."/>
            <person name="Zhang X."/>
            <person name="Ren Y."/>
            <person name="Wang B."/>
            <person name="Wang S."/>
            <person name="Lu Y."/>
            <person name="Wu K."/>
            <person name="Fan W."/>
            <person name="Wang G."/>
        </authorList>
    </citation>
    <scope>NUCLEOTIDE SEQUENCE</scope>
    <source>
        <strain evidence="6">12Hb</strain>
    </source>
</reference>
<dbReference type="Proteomes" id="UP000466442">
    <property type="component" value="Unassembled WGS sequence"/>
</dbReference>
<keyword evidence="4" id="KW-0472">Membrane</keyword>
<dbReference type="Pfam" id="PF23727">
    <property type="entry name" value="Beta-prop_FAM234A_B"/>
    <property type="match status" value="1"/>
</dbReference>
<evidence type="ECO:0000256" key="1">
    <source>
        <dbReference type="ARBA" id="ARBA00004167"/>
    </source>
</evidence>